<evidence type="ECO:0000256" key="9">
    <source>
        <dbReference type="RuleBase" id="RU365082"/>
    </source>
</evidence>
<organism evidence="12 13">
    <name type="scientific">Fusarium duplospermum</name>
    <dbReference type="NCBI Taxonomy" id="1325734"/>
    <lineage>
        <taxon>Eukaryota</taxon>
        <taxon>Fungi</taxon>
        <taxon>Dikarya</taxon>
        <taxon>Ascomycota</taxon>
        <taxon>Pezizomycotina</taxon>
        <taxon>Sordariomycetes</taxon>
        <taxon>Hypocreomycetidae</taxon>
        <taxon>Hypocreales</taxon>
        <taxon>Nectriaceae</taxon>
        <taxon>Fusarium</taxon>
        <taxon>Fusarium solani species complex</taxon>
    </lineage>
</organism>
<evidence type="ECO:0000256" key="10">
    <source>
        <dbReference type="SAM" id="MobiDB-lite"/>
    </source>
</evidence>
<dbReference type="InterPro" id="IPR055122">
    <property type="entry name" value="Med14_N"/>
</dbReference>
<evidence type="ECO:0000256" key="1">
    <source>
        <dbReference type="ARBA" id="ARBA00004123"/>
    </source>
</evidence>
<feature type="compositionally biased region" description="Polar residues" evidence="10">
    <location>
        <begin position="57"/>
        <end position="72"/>
    </location>
</feature>
<evidence type="ECO:0000256" key="4">
    <source>
        <dbReference type="ARBA" id="ARBA00023015"/>
    </source>
</evidence>
<evidence type="ECO:0000256" key="3">
    <source>
        <dbReference type="ARBA" id="ARBA00019619"/>
    </source>
</evidence>
<evidence type="ECO:0000256" key="2">
    <source>
        <dbReference type="ARBA" id="ARBA00007813"/>
    </source>
</evidence>
<evidence type="ECO:0000313" key="13">
    <source>
        <dbReference type="Proteomes" id="UP000288168"/>
    </source>
</evidence>
<dbReference type="AlphaFoldDB" id="A0A428QYS7"/>
<reference evidence="12 13" key="1">
    <citation type="submission" date="2017-06" db="EMBL/GenBank/DDBJ databases">
        <title>Comparative genomic analysis of Ambrosia Fusariam Clade fungi.</title>
        <authorList>
            <person name="Stajich J.E."/>
            <person name="Carrillo J."/>
            <person name="Kijimoto T."/>
            <person name="Eskalen A."/>
            <person name="O'Donnell K."/>
            <person name="Kasson M."/>
        </authorList>
    </citation>
    <scope>NUCLEOTIDE SEQUENCE [LARGE SCALE GENOMIC DNA]</scope>
    <source>
        <strain evidence="12 13">NRRL62584</strain>
    </source>
</reference>
<dbReference type="OrthoDB" id="205099at2759"/>
<evidence type="ECO:0000256" key="8">
    <source>
        <dbReference type="ARBA" id="ARBA00032007"/>
    </source>
</evidence>
<feature type="domain" description="Mediator complex subunit MED14 N-terminal" evidence="11">
    <location>
        <begin position="97"/>
        <end position="309"/>
    </location>
</feature>
<keyword evidence="4 9" id="KW-0805">Transcription regulation</keyword>
<comment type="subunit">
    <text evidence="9">Component of the Mediator complex.</text>
</comment>
<dbReference type="STRING" id="1325734.A0A428QYS7"/>
<comment type="function">
    <text evidence="9">Component of the Mediator complex, a coactivator involved in the regulated transcription of nearly all RNA polymerase II-dependent genes. Mediator functions as a bridge to convey information from gene-specific regulatory proteins to the basal RNA polymerase II transcription machinery. Mediator is recruited to promoters by direct interactions with regulatory proteins and serves as a scaffold for the assembly of a functional preinitiation complex with RNA polymerase II and the general transcription factors.</text>
</comment>
<evidence type="ECO:0000256" key="6">
    <source>
        <dbReference type="ARBA" id="ARBA00023163"/>
    </source>
</evidence>
<proteinExistence type="inferred from homology"/>
<accession>A0A428QYS7</accession>
<comment type="similarity">
    <text evidence="2 9">Belongs to the Mediator complex subunit 14 family.</text>
</comment>
<evidence type="ECO:0000256" key="7">
    <source>
        <dbReference type="ARBA" id="ARBA00023242"/>
    </source>
</evidence>
<comment type="subcellular location">
    <subcellularLocation>
        <location evidence="1 9">Nucleus</location>
    </subcellularLocation>
</comment>
<keyword evidence="7 9" id="KW-0539">Nucleus</keyword>
<dbReference type="GO" id="GO:0070847">
    <property type="term" value="C:core mediator complex"/>
    <property type="evidence" value="ECO:0007669"/>
    <property type="project" value="TreeGrafter"/>
</dbReference>
<sequence length="1098" mass="122407">MPGVISMENGGPNGARSNHDIDSTLNGVNGAGADGHQNALDKGKAVSGGDASGVMANGSTITGPLVNGSSRPNAPASDQIPRMNDLPDEIVHITQGYISLSTFLTRLAQSTHNNLEDQITKMAKMPLPVAAMNGNSSIPNNDMDDMSNENIIKKKSILDFAYKEHQRWVKALVITEWSRKAEMVSKLIDLRAHIMKQQVLCDTAFDTMVNVKRDLTFARMPSPDLKTALQVLSTGKAAWMPDLQYIEPPPLTLQEQSQWMSDVNTLLSLRLNLEDFDKIPYHFRNYDIKSGRVTFKVPGEFEVDLTIADEDFEKQFWFIDLRFTFKPSAASIPESLKDYLERHVNGVLSAEGLLGCYQFLHELVLTHKLNELRRQANQLSKGSWTGTLKVEPLNRALAIQYWTSRAPPTSPKSWVLVAVNSGRKANGQANPKSSSFLQAKWYRDNKEVKDVEVPFDADNLSAEALLKTVIGLHIDFLLSSIHDKLMATPRFRNREAAMELRTSQEDPVTPSLSMQVGYKDSVSLLIEPTTGVFAVKPHSKFIYQHELHLNGGRNPTDDGVVCLENVRCVIMEEELNRRGSPMGWSIKKCPLSNEELRSATKNRELTKTIWLQRAGWRPTWFIVVVLSRSGDEWLLLEVDRNTPGPVVKLTAKLPLNKGYPSLHNSFWNSMTVFATGMIAQAIDMRELHKQQIKFKPNETKSWSLPRQVRLPSIEIALSGIFPSMVFDSSEKEASKASSQRDLEQLGLASITQPATGLKLSTIEPWANDIVSIRFMGAQLPEAELAAPEGVNPQDVKQDAPLVCISDAIIKVRRPAKFTSIKGALVGQDVSYNLLKGEFRLRMRHSLGQSILESLKSRVKAVDRFVSFVESMDKAKGSIQSETVSLQEVVFSYRDQTNDSLNDNASTARRWRVALNLSKDVIDIKMEEGNPHLRVVDLMQNLVNSDGGIEALMAWLPTSLPALEAIQKTEELWADIKARNQGRFQFSMNSLEWMTLDYSISGPGQMQRRVAFEGRIKSRRGEPWWHIWRVPVANDTSVPNDDLTTALKHVWEGKGDDWTGLVTSAVGGPSRGVVGILKAIDDAIRPMAGQGNSEVVVLE</sequence>
<dbReference type="PANTHER" id="PTHR12809">
    <property type="entry name" value="MEDIATOR COMPLEX SUBUNIT"/>
    <property type="match status" value="1"/>
</dbReference>
<keyword evidence="13" id="KW-1185">Reference proteome</keyword>
<feature type="region of interest" description="Disordered" evidence="10">
    <location>
        <begin position="1"/>
        <end position="82"/>
    </location>
</feature>
<dbReference type="EMBL" id="NKCI01000009">
    <property type="protein sequence ID" value="RSL70534.1"/>
    <property type="molecule type" value="Genomic_DNA"/>
</dbReference>
<dbReference type="GO" id="GO:0003712">
    <property type="term" value="F:transcription coregulator activity"/>
    <property type="evidence" value="ECO:0007669"/>
    <property type="project" value="UniProtKB-UniRule"/>
</dbReference>
<dbReference type="PANTHER" id="PTHR12809:SF2">
    <property type="entry name" value="MEDIATOR OF RNA POLYMERASE II TRANSCRIPTION SUBUNIT 14"/>
    <property type="match status" value="1"/>
</dbReference>
<dbReference type="GO" id="GO:0016592">
    <property type="term" value="C:mediator complex"/>
    <property type="evidence" value="ECO:0007669"/>
    <property type="project" value="UniProtKB-UniRule"/>
</dbReference>
<keyword evidence="6 9" id="KW-0804">Transcription</keyword>
<protein>
    <recommendedName>
        <fullName evidence="3 9">Mediator of RNA polymerase II transcription subunit 14</fullName>
    </recommendedName>
    <alternativeName>
        <fullName evidence="8 9">Mediator complex subunit 14</fullName>
    </alternativeName>
</protein>
<dbReference type="InterPro" id="IPR013947">
    <property type="entry name" value="Mediator_Med14"/>
</dbReference>
<evidence type="ECO:0000313" key="12">
    <source>
        <dbReference type="EMBL" id="RSL70534.1"/>
    </source>
</evidence>
<dbReference type="Pfam" id="PF08638">
    <property type="entry name" value="Med14"/>
    <property type="match status" value="1"/>
</dbReference>
<dbReference type="GO" id="GO:0006357">
    <property type="term" value="P:regulation of transcription by RNA polymerase II"/>
    <property type="evidence" value="ECO:0007669"/>
    <property type="project" value="InterPro"/>
</dbReference>
<evidence type="ECO:0000259" key="11">
    <source>
        <dbReference type="Pfam" id="PF08638"/>
    </source>
</evidence>
<evidence type="ECO:0000256" key="5">
    <source>
        <dbReference type="ARBA" id="ARBA00023159"/>
    </source>
</evidence>
<comment type="caution">
    <text evidence="12">The sequence shown here is derived from an EMBL/GenBank/DDBJ whole genome shotgun (WGS) entry which is preliminary data.</text>
</comment>
<dbReference type="Pfam" id="PF26204">
    <property type="entry name" value="Med14_fung"/>
    <property type="match status" value="1"/>
</dbReference>
<name>A0A428QYS7_9HYPO</name>
<gene>
    <name evidence="12" type="ORF">CEP54_001776</name>
</gene>
<dbReference type="Proteomes" id="UP000288168">
    <property type="component" value="Unassembled WGS sequence"/>
</dbReference>
<keyword evidence="5 9" id="KW-0010">Activator</keyword>